<dbReference type="RefSeq" id="XP_035665589.1">
    <property type="nucleotide sequence ID" value="XM_035809696.1"/>
</dbReference>
<evidence type="ECO:0000259" key="2">
    <source>
        <dbReference type="Pfam" id="PF12902"/>
    </source>
</evidence>
<gene>
    <name evidence="4" type="primary">LOC118408838</name>
</gene>
<sequence length="452" mass="50989">MAALMKITAVLVLACLFPGRLDASPQENPELDDLKKTLQNAIELEWSTIPVYLNAHFSLKDKQGKNKQVSEMMRDILVNEMHHMSLAANILNAIGGFPVLNDLSRAPRYPGPLPAGCLPDLTVSLQKMSKDHIENVFMAIETPECDHAVRKFHGDLIKAASQKESNERLQMSVTPKFPGLQEKCKEEKGTYNPTTIGAIYIHKILCPMLKLELEGDRKVSIFTKDHSRQVEHPFKVTNLTTAIKAIAYIVSQGEGGDPCNPFVYSDFRDDDYKKQNKEEPSHYYKFAEIAKGKEVTVQLNDQDNPACPLNDPDCNYFSPCSAGTCDNAIRFINKPEKPYFNEDAVWNIIPNPTTGIYPPGSVARKLSDEFNEIYVDLMQCLHDAVNGQPQKLQRCVVCKMHQLKEKGDILVQTPIIPGGDVNASPTYEFFYTEQDKPEEHNQQRLQQQHIEL</sequence>
<dbReference type="OMA" id="DPCNPFV"/>
<evidence type="ECO:0000256" key="1">
    <source>
        <dbReference type="SAM" id="SignalP"/>
    </source>
</evidence>
<dbReference type="Gene3D" id="1.20.1260.10">
    <property type="match status" value="1"/>
</dbReference>
<dbReference type="AlphaFoldDB" id="A0A9J7HTH9"/>
<organism evidence="3 4">
    <name type="scientific">Branchiostoma floridae</name>
    <name type="common">Florida lancelet</name>
    <name type="synonym">Amphioxus</name>
    <dbReference type="NCBI Taxonomy" id="7739"/>
    <lineage>
        <taxon>Eukaryota</taxon>
        <taxon>Metazoa</taxon>
        <taxon>Chordata</taxon>
        <taxon>Cephalochordata</taxon>
        <taxon>Leptocardii</taxon>
        <taxon>Amphioxiformes</taxon>
        <taxon>Branchiostomatidae</taxon>
        <taxon>Branchiostoma</taxon>
    </lineage>
</organism>
<dbReference type="SUPFAM" id="SSF47240">
    <property type="entry name" value="Ferritin-like"/>
    <property type="match status" value="1"/>
</dbReference>
<dbReference type="Proteomes" id="UP000001554">
    <property type="component" value="Unplaced"/>
</dbReference>
<feature type="domain" description="Iminophenyl-pyruvate dimer synthase" evidence="2">
    <location>
        <begin position="38"/>
        <end position="290"/>
    </location>
</feature>
<keyword evidence="3" id="KW-1185">Reference proteome</keyword>
<evidence type="ECO:0000313" key="4">
    <source>
        <dbReference type="RefSeq" id="XP_035665589.1"/>
    </source>
</evidence>
<reference evidence="4" key="1">
    <citation type="submission" date="2025-08" db="UniProtKB">
        <authorList>
            <consortium name="RefSeq"/>
        </authorList>
    </citation>
    <scope>IDENTIFICATION</scope>
    <source>
        <strain evidence="4">S238N-H82</strain>
        <tissue evidence="4">Testes</tissue>
    </source>
</reference>
<evidence type="ECO:0000313" key="3">
    <source>
        <dbReference type="Proteomes" id="UP000001554"/>
    </source>
</evidence>
<protein>
    <submittedName>
        <fullName evidence="4">Uncharacterized protein LOC118408838</fullName>
    </submittedName>
</protein>
<keyword evidence="1" id="KW-0732">Signal</keyword>
<dbReference type="Pfam" id="PF12902">
    <property type="entry name" value="Ferritin-like"/>
    <property type="match status" value="1"/>
</dbReference>
<feature type="signal peptide" evidence="1">
    <location>
        <begin position="1"/>
        <end position="23"/>
    </location>
</feature>
<dbReference type="KEGG" id="bfo:118408838"/>
<dbReference type="PANTHER" id="PTHR34400">
    <property type="match status" value="1"/>
</dbReference>
<dbReference type="OrthoDB" id="5966378at2759"/>
<name>A0A9J7HTH9_BRAFL</name>
<proteinExistence type="predicted"/>
<feature type="chain" id="PRO_5039919966" evidence="1">
    <location>
        <begin position="24"/>
        <end position="452"/>
    </location>
</feature>
<dbReference type="GeneID" id="118408838"/>
<accession>A0A9J7HTH9</accession>
<dbReference type="InterPro" id="IPR026820">
    <property type="entry name" value="VioB/RebD_dom"/>
</dbReference>
<dbReference type="PANTHER" id="PTHR34400:SF4">
    <property type="entry name" value="MEMBRANE PROTEIN"/>
    <property type="match status" value="1"/>
</dbReference>
<dbReference type="InterPro" id="IPR012347">
    <property type="entry name" value="Ferritin-like"/>
</dbReference>
<dbReference type="InterPro" id="IPR009078">
    <property type="entry name" value="Ferritin-like_SF"/>
</dbReference>